<dbReference type="GO" id="GO:0046961">
    <property type="term" value="F:proton-transporting ATPase activity, rotational mechanism"/>
    <property type="evidence" value="ECO:0007669"/>
    <property type="project" value="InterPro"/>
</dbReference>
<keyword evidence="4" id="KW-0066">ATP synthesis</keyword>
<dbReference type="HAMAP" id="MF_00271">
    <property type="entry name" value="ATP_synth_D_arch"/>
    <property type="match status" value="1"/>
</dbReference>
<evidence type="ECO:0000256" key="4">
    <source>
        <dbReference type="HAMAP-Rule" id="MF_00271"/>
    </source>
</evidence>
<dbReference type="InterPro" id="IPR002699">
    <property type="entry name" value="V_ATPase_D"/>
</dbReference>
<gene>
    <name evidence="4" type="primary">atpD</name>
    <name evidence="6" type="ORF">Pyrde_1278</name>
</gene>
<comment type="subunit">
    <text evidence="4">Has multiple subunits with at least A(3), B(3), C, D, E, F, H, I and proteolipid K(x).</text>
</comment>
<dbReference type="NCBIfam" id="NF001544">
    <property type="entry name" value="PRK00373.1-3"/>
    <property type="match status" value="1"/>
</dbReference>
<dbReference type="GO" id="GO:0042777">
    <property type="term" value="P:proton motive force-driven plasma membrane ATP synthesis"/>
    <property type="evidence" value="ECO:0007669"/>
    <property type="project" value="UniProtKB-UniRule"/>
</dbReference>
<feature type="coiled-coil region" evidence="5">
    <location>
        <begin position="134"/>
        <end position="177"/>
    </location>
</feature>
<keyword evidence="5" id="KW-0175">Coiled coil</keyword>
<evidence type="ECO:0000313" key="7">
    <source>
        <dbReference type="Proteomes" id="UP000058613"/>
    </source>
</evidence>
<dbReference type="GO" id="GO:0046933">
    <property type="term" value="F:proton-transporting ATP synthase activity, rotational mechanism"/>
    <property type="evidence" value="ECO:0007669"/>
    <property type="project" value="UniProtKB-UniRule"/>
</dbReference>
<dbReference type="PANTHER" id="PTHR11671">
    <property type="entry name" value="V-TYPE ATP SYNTHASE SUBUNIT D"/>
    <property type="match status" value="1"/>
</dbReference>
<sequence length="221" mass="25348">MVSTFGGGSKVLPTKINLIRLRRELRNMKRIRKVIEEKRDVLILYIRQLGKEYQEAYNEVAETLAEAYRNFFVALMSSGGLEQAKPILEAMPSSLQVDVTTRILFAVKTPAYKLREDTIPPMPVSAARLSPTLLQAREKLIEALRSLLRVVEAEAALVRLLEELKDTQRLLNALDYNIIPTYENNIKYIRLVLDDRMREEVIRLKTLKRRLAKLRGGEGLA</sequence>
<keyword evidence="3 4" id="KW-0406">Ion transport</keyword>
<feature type="coiled-coil region" evidence="5">
    <location>
        <begin position="18"/>
        <end position="66"/>
    </location>
</feature>
<evidence type="ECO:0000256" key="1">
    <source>
        <dbReference type="ARBA" id="ARBA00005850"/>
    </source>
</evidence>
<protein>
    <recommendedName>
        <fullName evidence="4">A-type ATP synthase subunit D</fullName>
    </recommendedName>
</protein>
<evidence type="ECO:0000256" key="3">
    <source>
        <dbReference type="ARBA" id="ARBA00023065"/>
    </source>
</evidence>
<dbReference type="STRING" id="1273541.Pyrde_1278"/>
<name>A0A0P0N540_9CREN</name>
<dbReference type="Pfam" id="PF01813">
    <property type="entry name" value="ATP-synt_D"/>
    <property type="match status" value="1"/>
</dbReference>
<comment type="similarity">
    <text evidence="1 4">Belongs to the V-ATPase D subunit family.</text>
</comment>
<organism evidence="6 7">
    <name type="scientific">Pyrodictium delaneyi</name>
    <dbReference type="NCBI Taxonomy" id="1273541"/>
    <lineage>
        <taxon>Archaea</taxon>
        <taxon>Thermoproteota</taxon>
        <taxon>Thermoprotei</taxon>
        <taxon>Desulfurococcales</taxon>
        <taxon>Pyrodictiaceae</taxon>
        <taxon>Pyrodictium</taxon>
    </lineage>
</organism>
<evidence type="ECO:0000256" key="2">
    <source>
        <dbReference type="ARBA" id="ARBA00022448"/>
    </source>
</evidence>
<dbReference type="GO" id="GO:0005886">
    <property type="term" value="C:plasma membrane"/>
    <property type="evidence" value="ECO:0007669"/>
    <property type="project" value="UniProtKB-SubCell"/>
</dbReference>
<dbReference type="GO" id="GO:0005524">
    <property type="term" value="F:ATP binding"/>
    <property type="evidence" value="ECO:0007669"/>
    <property type="project" value="UniProtKB-UniRule"/>
</dbReference>
<keyword evidence="4" id="KW-0375">Hydrogen ion transport</keyword>
<keyword evidence="4" id="KW-1003">Cell membrane</keyword>
<keyword evidence="2 4" id="KW-0813">Transport</keyword>
<evidence type="ECO:0000313" key="6">
    <source>
        <dbReference type="EMBL" id="ALL01324.1"/>
    </source>
</evidence>
<dbReference type="KEGG" id="pdl:Pyrde_1278"/>
<evidence type="ECO:0000256" key="5">
    <source>
        <dbReference type="SAM" id="Coils"/>
    </source>
</evidence>
<reference evidence="6 7" key="1">
    <citation type="submission" date="2015-10" db="EMBL/GenBank/DDBJ databases">
        <title>Complete genome sequence of hyperthermophilic archaeon Pyrodictium delaneyi Su06.</title>
        <authorList>
            <person name="Jung J.-H."/>
            <person name="Lin J."/>
            <person name="Holden J.F."/>
            <person name="Park C.-S."/>
        </authorList>
    </citation>
    <scope>NUCLEOTIDE SEQUENCE [LARGE SCALE GENOMIC DNA]</scope>
    <source>
        <strain evidence="6 7">Su06</strain>
    </source>
</reference>
<dbReference type="AlphaFoldDB" id="A0A0P0N540"/>
<keyword evidence="4" id="KW-0472">Membrane</keyword>
<dbReference type="EMBL" id="CP013011">
    <property type="protein sequence ID" value="ALL01324.1"/>
    <property type="molecule type" value="Genomic_DNA"/>
</dbReference>
<accession>A0A0P0N540</accession>
<proteinExistence type="inferred from homology"/>
<dbReference type="Gene3D" id="1.10.287.3240">
    <property type="match status" value="1"/>
</dbReference>
<dbReference type="Proteomes" id="UP000058613">
    <property type="component" value="Chromosome"/>
</dbReference>
<comment type="subcellular location">
    <subcellularLocation>
        <location evidence="4">Cell membrane</location>
        <topology evidence="4">Peripheral membrane protein</topology>
    </subcellularLocation>
</comment>
<comment type="function">
    <text evidence="4">Component of the A-type ATP synthase that produces ATP from ADP in the presence of a proton gradient across the membrane.</text>
</comment>
<dbReference type="PATRIC" id="fig|1273541.4.peg.1363"/>
<dbReference type="NCBIfam" id="TIGR00309">
    <property type="entry name" value="V_ATPase_subD"/>
    <property type="match status" value="1"/>
</dbReference>